<proteinExistence type="predicted"/>
<reference evidence="1" key="2">
    <citation type="journal article" date="2021" name="PeerJ">
        <title>Extensive microbial diversity within the chicken gut microbiome revealed by metagenomics and culture.</title>
        <authorList>
            <person name="Gilroy R."/>
            <person name="Ravi A."/>
            <person name="Getino M."/>
            <person name="Pursley I."/>
            <person name="Horton D.L."/>
            <person name="Alikhan N.F."/>
            <person name="Baker D."/>
            <person name="Gharbi K."/>
            <person name="Hall N."/>
            <person name="Watson M."/>
            <person name="Adriaenssens E.M."/>
            <person name="Foster-Nyarko E."/>
            <person name="Jarju S."/>
            <person name="Secka A."/>
            <person name="Antonio M."/>
            <person name="Oren A."/>
            <person name="Chaudhuri R.R."/>
            <person name="La Ragione R."/>
            <person name="Hildebrand F."/>
            <person name="Pallen M.J."/>
        </authorList>
    </citation>
    <scope>NUCLEOTIDE SEQUENCE</scope>
    <source>
        <strain evidence="1">18911</strain>
    </source>
</reference>
<dbReference type="EMBL" id="DVNF01000054">
    <property type="protein sequence ID" value="HIU60071.1"/>
    <property type="molecule type" value="Genomic_DNA"/>
</dbReference>
<dbReference type="Proteomes" id="UP000824094">
    <property type="component" value="Unassembled WGS sequence"/>
</dbReference>
<reference evidence="1" key="1">
    <citation type="submission" date="2020-10" db="EMBL/GenBank/DDBJ databases">
        <authorList>
            <person name="Gilroy R."/>
        </authorList>
    </citation>
    <scope>NUCLEOTIDE SEQUENCE</scope>
    <source>
        <strain evidence="1">18911</strain>
    </source>
</reference>
<protein>
    <submittedName>
        <fullName evidence="1">Uncharacterized protein</fullName>
    </submittedName>
</protein>
<organism evidence="1 2">
    <name type="scientific">Candidatus Stercoripulliclostridium merdigallinarum</name>
    <dbReference type="NCBI Taxonomy" id="2840951"/>
    <lineage>
        <taxon>Bacteria</taxon>
        <taxon>Bacillati</taxon>
        <taxon>Bacillota</taxon>
        <taxon>Clostridia</taxon>
        <taxon>Eubacteriales</taxon>
        <taxon>Candidatus Stercoripulliclostridium</taxon>
    </lineage>
</organism>
<evidence type="ECO:0000313" key="1">
    <source>
        <dbReference type="EMBL" id="HIU60071.1"/>
    </source>
</evidence>
<sequence length="312" mass="35081">MGNIANKEDILAAEMYFRAAFPVMKIPLTEDPKQVAAFEKINAVVQFKAADDVHPMACHIVFLTAEKAAEYSAAAKVVDPEAKDVPRFKVYQGEYDNRYADIEVINFEFKSIKSLLGVFKGNSPMEMLGIVAPLLKNIFKKATLKFLFLMLTMTKMMPSNNPGIDQPWEQYLKVKMSLYMITTALSQANKMGWEPMVRWTAKQTDRIYQFKVGATRDDQGKEIYPPIAAYLRVKGGRSKAGRGEYTRKRPFVLFDFPNPDGCLAVLSGRYEFVEAATKGCITVVGAGDSYAVQFNNLMTQLQNTLIPSKFVK</sequence>
<gene>
    <name evidence="1" type="ORF">IAB05_01625</name>
</gene>
<accession>A0A9D1MGY4</accession>
<comment type="caution">
    <text evidence="1">The sequence shown here is derived from an EMBL/GenBank/DDBJ whole genome shotgun (WGS) entry which is preliminary data.</text>
</comment>
<dbReference type="AlphaFoldDB" id="A0A9D1MGY4"/>
<evidence type="ECO:0000313" key="2">
    <source>
        <dbReference type="Proteomes" id="UP000824094"/>
    </source>
</evidence>
<name>A0A9D1MGY4_9FIRM</name>